<comment type="subcellular location">
    <subcellularLocation>
        <location evidence="1">Nucleus</location>
    </subcellularLocation>
</comment>
<keyword evidence="3" id="KW-0805">Transcription regulation</keyword>
<evidence type="ECO:0000256" key="5">
    <source>
        <dbReference type="ARBA" id="ARBA00023242"/>
    </source>
</evidence>
<evidence type="ECO:0000256" key="6">
    <source>
        <dbReference type="SAM" id="MobiDB-lite"/>
    </source>
</evidence>
<keyword evidence="4" id="KW-0804">Transcription</keyword>
<sequence length="131" mass="14773">MFISLTWFSLHFLGSNPPPPRSYLVVLKSLIHDLVPTRPDRARVTGDKEKERKPIDPPPIVQLRVRDEGSYLAQHYLQSPYYFMRCSLYDATDDRPVPVAPSTALAGPLVSSLHRLKDSDNSDGGFFVFGD</sequence>
<evidence type="ECO:0000256" key="2">
    <source>
        <dbReference type="ARBA" id="ARBA00022969"/>
    </source>
</evidence>
<dbReference type="OrthoDB" id="5599552at2759"/>
<evidence type="ECO:0000313" key="9">
    <source>
        <dbReference type="Proteomes" id="UP001146351"/>
    </source>
</evidence>
<dbReference type="InterPro" id="IPR037525">
    <property type="entry name" value="Velvet_dom"/>
</dbReference>
<protein>
    <recommendedName>
        <fullName evidence="7">Velvet domain-containing protein</fullName>
    </recommendedName>
</protein>
<proteinExistence type="predicted"/>
<keyword evidence="5" id="KW-0539">Nucleus</keyword>
<evidence type="ECO:0000313" key="8">
    <source>
        <dbReference type="EMBL" id="KAJ5161141.1"/>
    </source>
</evidence>
<reference evidence="8" key="1">
    <citation type="submission" date="2022-11" db="EMBL/GenBank/DDBJ databases">
        <authorList>
            <person name="Petersen C."/>
        </authorList>
    </citation>
    <scope>NUCLEOTIDE SEQUENCE</scope>
    <source>
        <strain evidence="8">IBT 21917</strain>
    </source>
</reference>
<keyword evidence="9" id="KW-1185">Reference proteome</keyword>
<dbReference type="EMBL" id="JAPQKO010000005">
    <property type="protein sequence ID" value="KAJ5161141.1"/>
    <property type="molecule type" value="Genomic_DNA"/>
</dbReference>
<feature type="compositionally biased region" description="Basic and acidic residues" evidence="6">
    <location>
        <begin position="38"/>
        <end position="55"/>
    </location>
</feature>
<keyword evidence="2" id="KW-0749">Sporulation</keyword>
<dbReference type="Pfam" id="PF11754">
    <property type="entry name" value="Velvet"/>
    <property type="match status" value="1"/>
</dbReference>
<evidence type="ECO:0000256" key="3">
    <source>
        <dbReference type="ARBA" id="ARBA00023015"/>
    </source>
</evidence>
<feature type="region of interest" description="Disordered" evidence="6">
    <location>
        <begin position="38"/>
        <end position="57"/>
    </location>
</feature>
<dbReference type="InterPro" id="IPR021740">
    <property type="entry name" value="Velvet"/>
</dbReference>
<evidence type="ECO:0000256" key="1">
    <source>
        <dbReference type="ARBA" id="ARBA00004123"/>
    </source>
</evidence>
<dbReference type="GO" id="GO:0030435">
    <property type="term" value="P:sporulation resulting in formation of a cellular spore"/>
    <property type="evidence" value="ECO:0007669"/>
    <property type="project" value="UniProtKB-KW"/>
</dbReference>
<accession>A0A9W9I0E3</accession>
<dbReference type="AlphaFoldDB" id="A0A9W9I0E3"/>
<dbReference type="PROSITE" id="PS51821">
    <property type="entry name" value="VELVET"/>
    <property type="match status" value="1"/>
</dbReference>
<dbReference type="Gene3D" id="2.60.40.3960">
    <property type="entry name" value="Velvet domain"/>
    <property type="match status" value="1"/>
</dbReference>
<evidence type="ECO:0000259" key="7">
    <source>
        <dbReference type="PROSITE" id="PS51821"/>
    </source>
</evidence>
<gene>
    <name evidence="8" type="ORF">N7492_006533</name>
</gene>
<comment type="caution">
    <text evidence="8">The sequence shown here is derived from an EMBL/GenBank/DDBJ whole genome shotgun (WGS) entry which is preliminary data.</text>
</comment>
<dbReference type="GO" id="GO:0005634">
    <property type="term" value="C:nucleus"/>
    <property type="evidence" value="ECO:0007669"/>
    <property type="project" value="UniProtKB-SubCell"/>
</dbReference>
<dbReference type="InterPro" id="IPR038491">
    <property type="entry name" value="Velvet_dom_sf"/>
</dbReference>
<dbReference type="Proteomes" id="UP001146351">
    <property type="component" value="Unassembled WGS sequence"/>
</dbReference>
<evidence type="ECO:0000256" key="4">
    <source>
        <dbReference type="ARBA" id="ARBA00023163"/>
    </source>
</evidence>
<organism evidence="8 9">
    <name type="scientific">Penicillium capsulatum</name>
    <dbReference type="NCBI Taxonomy" id="69766"/>
    <lineage>
        <taxon>Eukaryota</taxon>
        <taxon>Fungi</taxon>
        <taxon>Dikarya</taxon>
        <taxon>Ascomycota</taxon>
        <taxon>Pezizomycotina</taxon>
        <taxon>Eurotiomycetes</taxon>
        <taxon>Eurotiomycetidae</taxon>
        <taxon>Eurotiales</taxon>
        <taxon>Aspergillaceae</taxon>
        <taxon>Penicillium</taxon>
    </lineage>
</organism>
<reference evidence="8" key="2">
    <citation type="journal article" date="2023" name="IMA Fungus">
        <title>Comparative genomic study of the Penicillium genus elucidates a diverse pangenome and 15 lateral gene transfer events.</title>
        <authorList>
            <person name="Petersen C."/>
            <person name="Sorensen T."/>
            <person name="Nielsen M.R."/>
            <person name="Sondergaard T.E."/>
            <person name="Sorensen J.L."/>
            <person name="Fitzpatrick D.A."/>
            <person name="Frisvad J.C."/>
            <person name="Nielsen K.L."/>
        </authorList>
    </citation>
    <scope>NUCLEOTIDE SEQUENCE</scope>
    <source>
        <strain evidence="8">IBT 21917</strain>
    </source>
</reference>
<feature type="domain" description="Velvet" evidence="7">
    <location>
        <begin position="26"/>
        <end position="131"/>
    </location>
</feature>
<name>A0A9W9I0E3_9EURO</name>
<dbReference type="PANTHER" id="PTHR33572">
    <property type="entry name" value="SPORE DEVELOPMENT REGULATOR VOSA"/>
    <property type="match status" value="1"/>
</dbReference>
<dbReference type="PANTHER" id="PTHR33572:SF18">
    <property type="entry name" value="SPORE DEVELOPMENT REGULATOR VOSA"/>
    <property type="match status" value="1"/>
</dbReference>